<dbReference type="SUPFAM" id="SSF63446">
    <property type="entry name" value="Type I dockerin domain"/>
    <property type="match status" value="1"/>
</dbReference>
<dbReference type="GO" id="GO:0030246">
    <property type="term" value="F:carbohydrate binding"/>
    <property type="evidence" value="ECO:0007669"/>
    <property type="project" value="InterPro"/>
</dbReference>
<dbReference type="SUPFAM" id="SSF49384">
    <property type="entry name" value="Carbohydrate-binding domain"/>
    <property type="match status" value="1"/>
</dbReference>
<dbReference type="Pfam" id="PF00404">
    <property type="entry name" value="Dockerin_1"/>
    <property type="match status" value="1"/>
</dbReference>
<reference evidence="3 4" key="1">
    <citation type="journal article" date="2015" name="Nature">
        <title>rRNA introns, odd ribosomes, and small enigmatic genomes across a large radiation of phyla.</title>
        <authorList>
            <person name="Brown C.T."/>
            <person name="Hug L.A."/>
            <person name="Thomas B.C."/>
            <person name="Sharon I."/>
            <person name="Castelle C.J."/>
            <person name="Singh A."/>
            <person name="Wilkins M.J."/>
            <person name="Williams K.H."/>
            <person name="Banfield J.F."/>
        </authorList>
    </citation>
    <scope>NUCLEOTIDE SEQUENCE [LARGE SCALE GENOMIC DNA]</scope>
</reference>
<dbReference type="CDD" id="cd14256">
    <property type="entry name" value="Dockerin_I"/>
    <property type="match status" value="1"/>
</dbReference>
<dbReference type="GO" id="GO:0004553">
    <property type="term" value="F:hydrolase activity, hydrolyzing O-glycosyl compounds"/>
    <property type="evidence" value="ECO:0007669"/>
    <property type="project" value="InterPro"/>
</dbReference>
<evidence type="ECO:0000313" key="3">
    <source>
        <dbReference type="EMBL" id="KKR83619.1"/>
    </source>
</evidence>
<feature type="domain" description="Dockerin" evidence="2">
    <location>
        <begin position="227"/>
        <end position="292"/>
    </location>
</feature>
<evidence type="ECO:0000259" key="2">
    <source>
        <dbReference type="PROSITE" id="PS51766"/>
    </source>
</evidence>
<evidence type="ECO:0000256" key="1">
    <source>
        <dbReference type="SAM" id="Phobius"/>
    </source>
</evidence>
<accession>A0A0G0U3I6</accession>
<feature type="transmembrane region" description="Helical" evidence="1">
    <location>
        <begin position="32"/>
        <end position="53"/>
    </location>
</feature>
<gene>
    <name evidence="3" type="ORF">UU29_C0003G0021</name>
</gene>
<dbReference type="Proteomes" id="UP000034601">
    <property type="component" value="Unassembled WGS sequence"/>
</dbReference>
<dbReference type="InterPro" id="IPR018247">
    <property type="entry name" value="EF_Hand_1_Ca_BS"/>
</dbReference>
<dbReference type="InterPro" id="IPR002105">
    <property type="entry name" value="Dockerin_1_rpt"/>
</dbReference>
<dbReference type="AlphaFoldDB" id="A0A0G0U3I6"/>
<name>A0A0G0U3I6_9BACT</name>
<dbReference type="InterPro" id="IPR036439">
    <property type="entry name" value="Dockerin_dom_sf"/>
</dbReference>
<protein>
    <recommendedName>
        <fullName evidence="2">Dockerin domain-containing protein</fullName>
    </recommendedName>
</protein>
<dbReference type="Gene3D" id="2.60.40.680">
    <property type="match status" value="1"/>
</dbReference>
<dbReference type="PROSITE" id="PS00018">
    <property type="entry name" value="EF_HAND_1"/>
    <property type="match status" value="1"/>
</dbReference>
<sequence>MTLDSWILKDMDDQNLQLPKIEGNMLEKSKKILIGGGILAVLLGLAVVLAPLAGNLFRSQEEPVVVTAPPSSSASYILLATSSAIPAGSEFNVSVVVKSETEEANLFVARLKFPTDILEVSSINLKPTGGDGFISDWFIANWVENFFDNSDGSVSLVGGVPDPGFKTLLGGEGALMAQILFKAKKTGSAAISFDDTSAIYRNLDNANILVTKQELALTIGGAVPTPIFTIKGDINGDGIVDLIDLSALLSRFGQTSPGERADLNLDSHVNSIDFSILVKILLEKEVIEESSQSGELKL</sequence>
<dbReference type="Gene3D" id="1.10.1330.10">
    <property type="entry name" value="Dockerin domain"/>
    <property type="match status" value="1"/>
</dbReference>
<keyword evidence="1" id="KW-1133">Transmembrane helix</keyword>
<dbReference type="InterPro" id="IPR016134">
    <property type="entry name" value="Dockerin_dom"/>
</dbReference>
<dbReference type="PROSITE" id="PS51766">
    <property type="entry name" value="DOCKERIN"/>
    <property type="match status" value="1"/>
</dbReference>
<comment type="caution">
    <text evidence="3">The sequence shown here is derived from an EMBL/GenBank/DDBJ whole genome shotgun (WGS) entry which is preliminary data.</text>
</comment>
<dbReference type="GO" id="GO:0000272">
    <property type="term" value="P:polysaccharide catabolic process"/>
    <property type="evidence" value="ECO:0007669"/>
    <property type="project" value="InterPro"/>
</dbReference>
<dbReference type="EMBL" id="LCAB01000003">
    <property type="protein sequence ID" value="KKR83619.1"/>
    <property type="molecule type" value="Genomic_DNA"/>
</dbReference>
<keyword evidence="1" id="KW-0812">Transmembrane</keyword>
<keyword evidence="1" id="KW-0472">Membrane</keyword>
<dbReference type="PATRIC" id="fig|1618424.3.peg.169"/>
<evidence type="ECO:0000313" key="4">
    <source>
        <dbReference type="Proteomes" id="UP000034601"/>
    </source>
</evidence>
<proteinExistence type="predicted"/>
<dbReference type="PROSITE" id="PS00448">
    <property type="entry name" value="CLOS_CELLULOSOME_RPT"/>
    <property type="match status" value="1"/>
</dbReference>
<dbReference type="InterPro" id="IPR008965">
    <property type="entry name" value="CBM2/CBM3_carb-bd_dom_sf"/>
</dbReference>
<organism evidence="3 4">
    <name type="scientific">Candidatus Daviesbacteria bacterium GW2011_GWA2_40_9</name>
    <dbReference type="NCBI Taxonomy" id="1618424"/>
    <lineage>
        <taxon>Bacteria</taxon>
        <taxon>Candidatus Daviesiibacteriota</taxon>
    </lineage>
</organism>